<keyword evidence="2" id="KW-1185">Reference proteome</keyword>
<name>A0A9N9JIW2_9GLOM</name>
<organism evidence="1 2">
    <name type="scientific">Racocetra fulgida</name>
    <dbReference type="NCBI Taxonomy" id="60492"/>
    <lineage>
        <taxon>Eukaryota</taxon>
        <taxon>Fungi</taxon>
        <taxon>Fungi incertae sedis</taxon>
        <taxon>Mucoromycota</taxon>
        <taxon>Glomeromycotina</taxon>
        <taxon>Glomeromycetes</taxon>
        <taxon>Diversisporales</taxon>
        <taxon>Gigasporaceae</taxon>
        <taxon>Racocetra</taxon>
    </lineage>
</organism>
<evidence type="ECO:0000313" key="1">
    <source>
        <dbReference type="EMBL" id="CAG8778292.1"/>
    </source>
</evidence>
<dbReference type="AlphaFoldDB" id="A0A9N9JIW2"/>
<feature type="non-terminal residue" evidence="1">
    <location>
        <position position="1"/>
    </location>
</feature>
<proteinExistence type="predicted"/>
<dbReference type="EMBL" id="CAJVPZ010050912">
    <property type="protein sequence ID" value="CAG8778292.1"/>
    <property type="molecule type" value="Genomic_DNA"/>
</dbReference>
<feature type="non-terminal residue" evidence="1">
    <location>
        <position position="89"/>
    </location>
</feature>
<dbReference type="Proteomes" id="UP000789396">
    <property type="component" value="Unassembled WGS sequence"/>
</dbReference>
<dbReference type="OrthoDB" id="1684102at2759"/>
<accession>A0A9N9JIW2</accession>
<gene>
    <name evidence="1" type="ORF">RFULGI_LOCUS15593</name>
</gene>
<reference evidence="1" key="1">
    <citation type="submission" date="2021-06" db="EMBL/GenBank/DDBJ databases">
        <authorList>
            <person name="Kallberg Y."/>
            <person name="Tangrot J."/>
            <person name="Rosling A."/>
        </authorList>
    </citation>
    <scope>NUCLEOTIDE SEQUENCE</scope>
    <source>
        <strain evidence="1">IN212</strain>
    </source>
</reference>
<sequence length="89" mass="10385">SDPLTTDTSQLTWKINLNKKLNSRTSFYKPENFTKDALKRNNLIPVTAIVLGWKRTESLKVVVNYISKYPYIKEILIWNNNNGTRLNVE</sequence>
<evidence type="ECO:0000313" key="2">
    <source>
        <dbReference type="Proteomes" id="UP000789396"/>
    </source>
</evidence>
<protein>
    <submittedName>
        <fullName evidence="1">13440_t:CDS:1</fullName>
    </submittedName>
</protein>
<comment type="caution">
    <text evidence="1">The sequence shown here is derived from an EMBL/GenBank/DDBJ whole genome shotgun (WGS) entry which is preliminary data.</text>
</comment>